<dbReference type="PANTHER" id="PTHR48079:SF6">
    <property type="entry name" value="NAD(P)-BINDING DOMAIN-CONTAINING PROTEIN-RELATED"/>
    <property type="match status" value="1"/>
</dbReference>
<sequence>MGENIFITGACGYIGGSIIASFAHVKDGLLAKATIHAAVRSEEQAQSLAKINVVAAKIDLNNPYALAGYMIRNDVSIIVHTATSIDGDIAHNLIEALKRRREANGKKACFIHNSGLSAFDESTGWPFGHVRDIDPVYFLEKQCTDTYVVREVDVLVAEQTESAGLTGLIVLPSSLYGRGGGTWNQTTLLLPALIRTAVANRQVYKFARDKEILLTHISDLTTFYIQIVEAVLEKRALPAGTSGYYFTVSHSARWWEILDRLAIAMHNRGLVDEPTAKTWPDEAFAAEALDLPVNLTLTMWDSSPKVTCLNKDLIGWVPVWDRERLLESLDEEIEHYLELARSKDSP</sequence>
<dbReference type="InterPro" id="IPR008030">
    <property type="entry name" value="NmrA-like"/>
</dbReference>
<reference evidence="2" key="1">
    <citation type="journal article" date="2020" name="Front. Microbiol.">
        <title>Gene regulatory networks of Penicillium echinulatum 2HH and Penicillium oxalicum 114-2 inferred by a computational biology approach.</title>
        <authorList>
            <person name="Lenz A.R."/>
            <person name="Galan-Vasquez E."/>
            <person name="Balbinot E."/>
            <person name="De Abreu F.P."/>
            <person name="De Oliveira N.S."/>
            <person name="Da Rosa L.O."/>
            <person name="De Avila E Silva S."/>
            <person name="Camassola M."/>
            <person name="Dillon A.J.P."/>
            <person name="Perez-Rueda E."/>
        </authorList>
    </citation>
    <scope>NUCLEOTIDE SEQUENCE</scope>
    <source>
        <strain evidence="2">S1M29</strain>
    </source>
</reference>
<keyword evidence="3" id="KW-1185">Reference proteome</keyword>
<dbReference type="InterPro" id="IPR036291">
    <property type="entry name" value="NAD(P)-bd_dom_sf"/>
</dbReference>
<comment type="caution">
    <text evidence="2">The sequence shown here is derived from an EMBL/GenBank/DDBJ whole genome shotgun (WGS) entry which is preliminary data.</text>
</comment>
<accession>A0A8J8WFQ7</accession>
<gene>
    <name evidence="2" type="ORF">PECM_001006</name>
</gene>
<dbReference type="OrthoDB" id="10262413at2759"/>
<feature type="domain" description="NmrA-like" evidence="1">
    <location>
        <begin position="3"/>
        <end position="99"/>
    </location>
</feature>
<dbReference type="Gene3D" id="3.40.50.720">
    <property type="entry name" value="NAD(P)-binding Rossmann-like Domain"/>
    <property type="match status" value="1"/>
</dbReference>
<dbReference type="InterPro" id="IPR051783">
    <property type="entry name" value="NAD(P)-dependent_oxidoreduct"/>
</dbReference>
<evidence type="ECO:0000259" key="1">
    <source>
        <dbReference type="Pfam" id="PF05368"/>
    </source>
</evidence>
<dbReference type="GO" id="GO:0004029">
    <property type="term" value="F:aldehyde dehydrogenase (NAD+) activity"/>
    <property type="evidence" value="ECO:0007669"/>
    <property type="project" value="TreeGrafter"/>
</dbReference>
<protein>
    <submittedName>
        <fullName evidence="2">NmrA-like domain-containing protein</fullName>
    </submittedName>
</protein>
<evidence type="ECO:0000313" key="2">
    <source>
        <dbReference type="EMBL" id="KAF7713458.1"/>
    </source>
</evidence>
<name>A0A8J8WFQ7_9EURO</name>
<dbReference type="AlphaFoldDB" id="A0A8J8WFQ7"/>
<proteinExistence type="predicted"/>
<dbReference type="Pfam" id="PF05368">
    <property type="entry name" value="NmrA"/>
    <property type="match status" value="1"/>
</dbReference>
<dbReference type="PANTHER" id="PTHR48079">
    <property type="entry name" value="PROTEIN YEEZ"/>
    <property type="match status" value="1"/>
</dbReference>
<dbReference type="GO" id="GO:0005737">
    <property type="term" value="C:cytoplasm"/>
    <property type="evidence" value="ECO:0007669"/>
    <property type="project" value="TreeGrafter"/>
</dbReference>
<dbReference type="Proteomes" id="UP000631181">
    <property type="component" value="Unassembled WGS sequence"/>
</dbReference>
<dbReference type="SUPFAM" id="SSF51735">
    <property type="entry name" value="NAD(P)-binding Rossmann-fold domains"/>
    <property type="match status" value="1"/>
</dbReference>
<dbReference type="EMBL" id="WIWV01000117">
    <property type="protein sequence ID" value="KAF7713458.1"/>
    <property type="molecule type" value="Genomic_DNA"/>
</dbReference>
<organism evidence="2 3">
    <name type="scientific">Penicillium ucsense</name>
    <dbReference type="NCBI Taxonomy" id="2839758"/>
    <lineage>
        <taxon>Eukaryota</taxon>
        <taxon>Fungi</taxon>
        <taxon>Dikarya</taxon>
        <taxon>Ascomycota</taxon>
        <taxon>Pezizomycotina</taxon>
        <taxon>Eurotiomycetes</taxon>
        <taxon>Eurotiomycetidae</taxon>
        <taxon>Eurotiales</taxon>
        <taxon>Aspergillaceae</taxon>
        <taxon>Penicillium</taxon>
    </lineage>
</organism>
<evidence type="ECO:0000313" key="3">
    <source>
        <dbReference type="Proteomes" id="UP000631181"/>
    </source>
</evidence>